<evidence type="ECO:0000256" key="7">
    <source>
        <dbReference type="RuleBase" id="RU362065"/>
    </source>
</evidence>
<keyword evidence="5 7" id="KW-0964">Secreted</keyword>
<evidence type="ECO:0000256" key="5">
    <source>
        <dbReference type="ARBA" id="ARBA00022525"/>
    </source>
</evidence>
<gene>
    <name evidence="7 11" type="primary">flgK</name>
    <name evidence="11" type="ORF">CLPU_2c01080</name>
</gene>
<dbReference type="GO" id="GO:0044780">
    <property type="term" value="P:bacterial-type flagellum assembly"/>
    <property type="evidence" value="ECO:0007669"/>
    <property type="project" value="InterPro"/>
</dbReference>
<comment type="caution">
    <text evidence="11">The sequence shown here is derived from an EMBL/GenBank/DDBJ whole genome shotgun (WGS) entry which is preliminary data.</text>
</comment>
<evidence type="ECO:0000256" key="4">
    <source>
        <dbReference type="ARBA" id="ARBA00016244"/>
    </source>
</evidence>
<feature type="domain" description="Flagellar basal-body/hook protein C-terminal" evidence="9">
    <location>
        <begin position="435"/>
        <end position="478"/>
    </location>
</feature>
<dbReference type="Pfam" id="PF00460">
    <property type="entry name" value="Flg_bb_rod"/>
    <property type="match status" value="1"/>
</dbReference>
<dbReference type="Pfam" id="PF22638">
    <property type="entry name" value="FlgK_D1"/>
    <property type="match status" value="1"/>
</dbReference>
<dbReference type="STRING" id="1503.CLPU_2c01080"/>
<comment type="similarity">
    <text evidence="3 7">Belongs to the flagella basal body rod proteins family.</text>
</comment>
<organism evidence="11 12">
    <name type="scientific">Gottschalkia purinilytica</name>
    <name type="common">Clostridium purinilyticum</name>
    <dbReference type="NCBI Taxonomy" id="1503"/>
    <lineage>
        <taxon>Bacteria</taxon>
        <taxon>Bacillati</taxon>
        <taxon>Bacillota</taxon>
        <taxon>Tissierellia</taxon>
        <taxon>Tissierellales</taxon>
        <taxon>Gottschalkiaceae</taxon>
        <taxon>Gottschalkia</taxon>
    </lineage>
</organism>
<dbReference type="OrthoDB" id="9802553at2"/>
<dbReference type="NCBIfam" id="TIGR02492">
    <property type="entry name" value="flgK_ends"/>
    <property type="match status" value="1"/>
</dbReference>
<keyword evidence="11" id="KW-0966">Cell projection</keyword>
<evidence type="ECO:0000256" key="1">
    <source>
        <dbReference type="ARBA" id="ARBA00004365"/>
    </source>
</evidence>
<keyword evidence="11" id="KW-0969">Cilium</keyword>
<feature type="domain" description="Flagellar hook-associated protein FlgK helical" evidence="10">
    <location>
        <begin position="94"/>
        <end position="336"/>
    </location>
</feature>
<dbReference type="GO" id="GO:0009424">
    <property type="term" value="C:bacterial-type flagellum hook"/>
    <property type="evidence" value="ECO:0007669"/>
    <property type="project" value="UniProtKB-UniRule"/>
</dbReference>
<protein>
    <recommendedName>
        <fullName evidence="4 7">Flagellar hook-associated protein 1</fullName>
        <shortName evidence="7">HAP1</shortName>
    </recommendedName>
</protein>
<evidence type="ECO:0000256" key="6">
    <source>
        <dbReference type="ARBA" id="ARBA00023143"/>
    </source>
</evidence>
<keyword evidence="6 7" id="KW-0975">Bacterial flagellum</keyword>
<feature type="domain" description="Flagellar basal body rod protein N-terminal" evidence="8">
    <location>
        <begin position="6"/>
        <end position="35"/>
    </location>
</feature>
<dbReference type="PANTHER" id="PTHR30033:SF1">
    <property type="entry name" value="FLAGELLAR HOOK-ASSOCIATED PROTEIN 1"/>
    <property type="match status" value="1"/>
</dbReference>
<dbReference type="EMBL" id="LGSS01000002">
    <property type="protein sequence ID" value="KNF09657.1"/>
    <property type="molecule type" value="Genomic_DNA"/>
</dbReference>
<proteinExistence type="inferred from homology"/>
<dbReference type="PATRIC" id="fig|1503.3.peg.1605"/>
<evidence type="ECO:0000259" key="9">
    <source>
        <dbReference type="Pfam" id="PF06429"/>
    </source>
</evidence>
<dbReference type="Pfam" id="PF06429">
    <property type="entry name" value="Flg_bbr_C"/>
    <property type="match status" value="1"/>
</dbReference>
<keyword evidence="11" id="KW-0282">Flagellum</keyword>
<dbReference type="SUPFAM" id="SSF64518">
    <property type="entry name" value="Phase 1 flagellin"/>
    <property type="match status" value="1"/>
</dbReference>
<evidence type="ECO:0000313" key="12">
    <source>
        <dbReference type="Proteomes" id="UP000037267"/>
    </source>
</evidence>
<accession>A0A0L0WDV2</accession>
<dbReference type="AlphaFoldDB" id="A0A0L0WDV2"/>
<evidence type="ECO:0000259" key="10">
    <source>
        <dbReference type="Pfam" id="PF22638"/>
    </source>
</evidence>
<dbReference type="InterPro" id="IPR001444">
    <property type="entry name" value="Flag_bb_rod_N"/>
</dbReference>
<evidence type="ECO:0000313" key="11">
    <source>
        <dbReference type="EMBL" id="KNF09657.1"/>
    </source>
</evidence>
<dbReference type="RefSeq" id="WP_050354050.1">
    <property type="nucleotide sequence ID" value="NZ_LGSS01000002.1"/>
</dbReference>
<dbReference type="Proteomes" id="UP000037267">
    <property type="component" value="Unassembled WGS sequence"/>
</dbReference>
<sequence length="485" mass="54423">MSWLGFNTAVSGLIGSQRKLYTTSHNIANANTPGYSKQVARQSASTPHYMSSVGYIGTGTQINLVERIRNNYLDNKYRSESSPLGEWGIKKDALTQIEHIFGEGEDHGLSVNINDFFKTLEKLGTNPSESSHRIAFRESAVSFTKQLNELAQKLYKEQKDLNIEIGGKIKKVNEIGEQIKNINDQIFRLEIDGHPANDLRDQRDLLVDELSKIVDIKTYEENGKFIVTVGGSTLVEHNSARKLKYPPETVPSSIDPSIDLYKVQWENGQDVFLKSGDLKGLLEVRDGDGKNGKYNGVPYYLGRLDEFAKVFAEQMNKIHEQGYTLGNPPENGIKLFENSNGSEIRADNIMVSKKIMEDQKNIATADETNGVENKGIVEELLKLRHKKDFFSGPDVTSGGTPEDYITSIISVLGVDSQHTQRMADKQQMIVKNVMQKRDSISQVDPDEEMSDMVRFTQAYNASARMITTFDHIFDVTINRLGLVGR</sequence>
<reference evidence="12" key="1">
    <citation type="submission" date="2015-07" db="EMBL/GenBank/DDBJ databases">
        <title>Draft genome sequence of the purine-degrading Gottschalkia purinilyticum DSM 1384 (formerly Clostridium purinilyticum).</title>
        <authorList>
            <person name="Poehlein A."/>
            <person name="Schiel-Bengelsdorf B."/>
            <person name="Bengelsdorf F.R."/>
            <person name="Daniel R."/>
            <person name="Duerre P."/>
        </authorList>
    </citation>
    <scope>NUCLEOTIDE SEQUENCE [LARGE SCALE GENOMIC DNA]</scope>
    <source>
        <strain evidence="12">DSM 1384</strain>
    </source>
</reference>
<dbReference type="PANTHER" id="PTHR30033">
    <property type="entry name" value="FLAGELLAR HOOK-ASSOCIATED PROTEIN 1"/>
    <property type="match status" value="1"/>
</dbReference>
<name>A0A0L0WDV2_GOTPU</name>
<dbReference type="InterPro" id="IPR053927">
    <property type="entry name" value="FlgK_helical"/>
</dbReference>
<comment type="subcellular location">
    <subcellularLocation>
        <location evidence="1 7">Bacterial flagellum</location>
    </subcellularLocation>
    <subcellularLocation>
        <location evidence="2 7">Secreted</location>
    </subcellularLocation>
</comment>
<dbReference type="InterPro" id="IPR010930">
    <property type="entry name" value="Flg_bb/hook_C_dom"/>
</dbReference>
<evidence type="ECO:0000256" key="3">
    <source>
        <dbReference type="ARBA" id="ARBA00009677"/>
    </source>
</evidence>
<dbReference type="GO" id="GO:0005198">
    <property type="term" value="F:structural molecule activity"/>
    <property type="evidence" value="ECO:0007669"/>
    <property type="project" value="UniProtKB-UniRule"/>
</dbReference>
<dbReference type="PRINTS" id="PR01005">
    <property type="entry name" value="FLGHOOKAP1"/>
</dbReference>
<evidence type="ECO:0000256" key="2">
    <source>
        <dbReference type="ARBA" id="ARBA00004613"/>
    </source>
</evidence>
<evidence type="ECO:0000259" key="8">
    <source>
        <dbReference type="Pfam" id="PF00460"/>
    </source>
</evidence>
<keyword evidence="12" id="KW-1185">Reference proteome</keyword>
<dbReference type="InterPro" id="IPR002371">
    <property type="entry name" value="FlgK"/>
</dbReference>
<dbReference type="GO" id="GO:0005576">
    <property type="term" value="C:extracellular region"/>
    <property type="evidence" value="ECO:0007669"/>
    <property type="project" value="UniProtKB-SubCell"/>
</dbReference>